<dbReference type="Gene3D" id="3.40.30.10">
    <property type="entry name" value="Glutaredoxin"/>
    <property type="match status" value="1"/>
</dbReference>
<dbReference type="InterPro" id="IPR004045">
    <property type="entry name" value="Glutathione_S-Trfase_N"/>
</dbReference>
<dbReference type="InterPro" id="IPR040079">
    <property type="entry name" value="Glutathione_S-Trfase"/>
</dbReference>
<comment type="caution">
    <text evidence="3">The sequence shown here is derived from an EMBL/GenBank/DDBJ whole genome shotgun (WGS) entry which is preliminary data.</text>
</comment>
<dbReference type="AlphaFoldDB" id="A0A7Y7XI29"/>
<dbReference type="PANTHER" id="PTHR44051:SF8">
    <property type="entry name" value="GLUTATHIONE S-TRANSFERASE GSTA"/>
    <property type="match status" value="1"/>
</dbReference>
<dbReference type="GO" id="GO:0016740">
    <property type="term" value="F:transferase activity"/>
    <property type="evidence" value="ECO:0007669"/>
    <property type="project" value="UniProtKB-KW"/>
</dbReference>
<dbReference type="Gene3D" id="1.20.1050.10">
    <property type="match status" value="1"/>
</dbReference>
<dbReference type="Proteomes" id="UP000539985">
    <property type="component" value="Unassembled WGS sequence"/>
</dbReference>
<dbReference type="InterPro" id="IPR004046">
    <property type="entry name" value="GST_C"/>
</dbReference>
<evidence type="ECO:0000259" key="2">
    <source>
        <dbReference type="PROSITE" id="PS50405"/>
    </source>
</evidence>
<dbReference type="SFLD" id="SFLDG00358">
    <property type="entry name" value="Main_(cytGST)"/>
    <property type="match status" value="1"/>
</dbReference>
<dbReference type="SUPFAM" id="SSF52833">
    <property type="entry name" value="Thioredoxin-like"/>
    <property type="match status" value="1"/>
</dbReference>
<feature type="domain" description="GST N-terminal" evidence="1">
    <location>
        <begin position="1"/>
        <end position="83"/>
    </location>
</feature>
<proteinExistence type="predicted"/>
<dbReference type="CDD" id="cd03182">
    <property type="entry name" value="GST_C_GTT2_like"/>
    <property type="match status" value="1"/>
</dbReference>
<dbReference type="InterPro" id="IPR036249">
    <property type="entry name" value="Thioredoxin-like_sf"/>
</dbReference>
<dbReference type="InterPro" id="IPR036282">
    <property type="entry name" value="Glutathione-S-Trfase_C_sf"/>
</dbReference>
<dbReference type="PANTHER" id="PTHR44051">
    <property type="entry name" value="GLUTATHIONE S-TRANSFERASE-RELATED"/>
    <property type="match status" value="1"/>
</dbReference>
<dbReference type="InterPro" id="IPR010987">
    <property type="entry name" value="Glutathione-S-Trfase_C-like"/>
</dbReference>
<evidence type="ECO:0000313" key="3">
    <source>
        <dbReference type="EMBL" id="NWC00238.1"/>
    </source>
</evidence>
<dbReference type="EMBL" id="JACAQB010000028">
    <property type="protein sequence ID" value="NWC00238.1"/>
    <property type="molecule type" value="Genomic_DNA"/>
</dbReference>
<keyword evidence="3" id="KW-0808">Transferase</keyword>
<dbReference type="PROSITE" id="PS50405">
    <property type="entry name" value="GST_CTER"/>
    <property type="match status" value="1"/>
</dbReference>
<feature type="domain" description="GST C-terminal" evidence="2">
    <location>
        <begin position="88"/>
        <end position="212"/>
    </location>
</feature>
<sequence length="212" mass="22977">MTSTLYHAGGSPNSRRVRIFIAEKGLDVPLVPVDLGSKEQFSEAYKAINPRSMVPTLVLDSGVSIAEVPAIWRYLEESHPEVPLLGSTPTEKALVAMWERRVELDGFAAVMEAVRNAVPGLAGRALAGPHGYAQIPELAERSKLRVINFYVDLNQRLNTVPFVAGAHFSAADITAMATLDFAKGALKMAIAEDQTALQTWYDKVAARPSMSA</sequence>
<dbReference type="InterPro" id="IPR034345">
    <property type="entry name" value="Gtt2-like_N"/>
</dbReference>
<accession>A0A7Y7XI29</accession>
<organism evidence="3 4">
    <name type="scientific">Pseudomonas gingeri</name>
    <dbReference type="NCBI Taxonomy" id="117681"/>
    <lineage>
        <taxon>Bacteria</taxon>
        <taxon>Pseudomonadati</taxon>
        <taxon>Pseudomonadota</taxon>
        <taxon>Gammaproteobacteria</taxon>
        <taxon>Pseudomonadales</taxon>
        <taxon>Pseudomonadaceae</taxon>
        <taxon>Pseudomonas</taxon>
    </lineage>
</organism>
<evidence type="ECO:0000313" key="4">
    <source>
        <dbReference type="Proteomes" id="UP000539985"/>
    </source>
</evidence>
<reference evidence="3 4" key="1">
    <citation type="submission" date="2020-04" db="EMBL/GenBank/DDBJ databases">
        <title>Molecular characterization of pseudomonads from Agaricus bisporus reveal novel blotch 2 pathogens in Western Europe.</title>
        <authorList>
            <person name="Taparia T."/>
            <person name="Krijger M."/>
            <person name="Haynes E."/>
            <person name="Elpinstone J.G."/>
            <person name="Noble R."/>
            <person name="Van Der Wolf J."/>
        </authorList>
    </citation>
    <scope>NUCLEOTIDE SEQUENCE [LARGE SCALE GENOMIC DNA]</scope>
    <source>
        <strain evidence="3 4">H7001</strain>
    </source>
</reference>
<dbReference type="PROSITE" id="PS50404">
    <property type="entry name" value="GST_NTER"/>
    <property type="match status" value="1"/>
</dbReference>
<dbReference type="InterPro" id="IPR034346">
    <property type="entry name" value="Gtt2-like_C"/>
</dbReference>
<dbReference type="Pfam" id="PF13417">
    <property type="entry name" value="GST_N_3"/>
    <property type="match status" value="1"/>
</dbReference>
<dbReference type="CDD" id="cd03051">
    <property type="entry name" value="GST_N_GTT2_like"/>
    <property type="match status" value="1"/>
</dbReference>
<dbReference type="Pfam" id="PF14497">
    <property type="entry name" value="GST_C_3"/>
    <property type="match status" value="1"/>
</dbReference>
<dbReference type="SUPFAM" id="SSF47616">
    <property type="entry name" value="GST C-terminal domain-like"/>
    <property type="match status" value="1"/>
</dbReference>
<evidence type="ECO:0000259" key="1">
    <source>
        <dbReference type="PROSITE" id="PS50404"/>
    </source>
</evidence>
<name>A0A7Y7XI29_9PSED</name>
<gene>
    <name evidence="3" type="ORF">HX882_30625</name>
</gene>
<dbReference type="SFLD" id="SFLDS00019">
    <property type="entry name" value="Glutathione_Transferase_(cytos"/>
    <property type="match status" value="1"/>
</dbReference>
<protein>
    <submittedName>
        <fullName evidence="3">Glutathione S-transferase</fullName>
    </submittedName>
</protein>